<dbReference type="Proteomes" id="UP001500840">
    <property type="component" value="Unassembled WGS sequence"/>
</dbReference>
<evidence type="ECO:0000313" key="1">
    <source>
        <dbReference type="EMBL" id="GAA4444254.1"/>
    </source>
</evidence>
<name>A0ABP8M7L5_9BACT</name>
<comment type="caution">
    <text evidence="1">The sequence shown here is derived from an EMBL/GenBank/DDBJ whole genome shotgun (WGS) entry which is preliminary data.</text>
</comment>
<reference evidence="2" key="1">
    <citation type="journal article" date="2019" name="Int. J. Syst. Evol. Microbiol.">
        <title>The Global Catalogue of Microorganisms (GCM) 10K type strain sequencing project: providing services to taxonomists for standard genome sequencing and annotation.</title>
        <authorList>
            <consortium name="The Broad Institute Genomics Platform"/>
            <consortium name="The Broad Institute Genome Sequencing Center for Infectious Disease"/>
            <person name="Wu L."/>
            <person name="Ma J."/>
        </authorList>
    </citation>
    <scope>NUCLEOTIDE SEQUENCE [LARGE SCALE GENOMIC DNA]</scope>
    <source>
        <strain evidence="2">JCM 17759</strain>
    </source>
</reference>
<accession>A0ABP8M7L5</accession>
<protein>
    <recommendedName>
        <fullName evidence="3">DNA-directed DNA polymerase family A palm domain-containing protein</fullName>
    </recommendedName>
</protein>
<gene>
    <name evidence="1" type="ORF">GCM10023156_02360</name>
</gene>
<organism evidence="1 2">
    <name type="scientific">Novipirellula rosea</name>
    <dbReference type="NCBI Taxonomy" id="1031540"/>
    <lineage>
        <taxon>Bacteria</taxon>
        <taxon>Pseudomonadati</taxon>
        <taxon>Planctomycetota</taxon>
        <taxon>Planctomycetia</taxon>
        <taxon>Pirellulales</taxon>
        <taxon>Pirellulaceae</taxon>
        <taxon>Novipirellula</taxon>
    </lineage>
</organism>
<keyword evidence="2" id="KW-1185">Reference proteome</keyword>
<proteinExistence type="predicted"/>
<sequence>MAEIDEEFLQQVALSSVSEHGGRSQDKLDCYRYVLDRIDRKEHLWTPDDQGRRYSLVTNLKRELRSLLLVDGKRLQQIDIANSQLTFLALKMRSEGVECSEFLKYCERGRLYEHVAKHSKSTRAAVKKAITQRALFSTNDAACQKSKIKKTFDRLFPEVAAYLERVKSVKDGNSKLAKALQFAEADLIVGRVCGRLRREGQVDFVSPIHDCLVFLPKDADHVKSVMADEFAKLGLQPLLEVKTL</sequence>
<evidence type="ECO:0008006" key="3">
    <source>
        <dbReference type="Google" id="ProtNLM"/>
    </source>
</evidence>
<dbReference type="EMBL" id="BAABGA010000006">
    <property type="protein sequence ID" value="GAA4444254.1"/>
    <property type="molecule type" value="Genomic_DNA"/>
</dbReference>
<evidence type="ECO:0000313" key="2">
    <source>
        <dbReference type="Proteomes" id="UP001500840"/>
    </source>
</evidence>